<dbReference type="Ensembl" id="ENSCPRT00005010119.1">
    <property type="protein sequence ID" value="ENSCPRP00005008582.1"/>
    <property type="gene ID" value="ENSCPRG00005006146.1"/>
</dbReference>
<dbReference type="AlphaFoldDB" id="A0A7M4FUJ2"/>
<evidence type="ECO:0000313" key="1">
    <source>
        <dbReference type="Ensembl" id="ENSCPRP00005008582.1"/>
    </source>
</evidence>
<sequence length="155" mass="17386">NEDISPLLPWDHIWSSEGWLTKGLEGKPSWGCNPIYMEGTAPHHTNPGWGLGPGRGVKHPFPLSNLLLTATVDYKSQRHLEQKQAHCVVYSQAPTLLDQTLCAGIQLLTPKTSALFQLSCGLRFCNSQRKHYKDTLKAYLKKTDGRRHTPRVGRS</sequence>
<protein>
    <submittedName>
        <fullName evidence="1">Uncharacterized protein</fullName>
    </submittedName>
</protein>
<accession>A0A7M4FUJ2</accession>
<evidence type="ECO:0000313" key="2">
    <source>
        <dbReference type="Proteomes" id="UP000594220"/>
    </source>
</evidence>
<dbReference type="Proteomes" id="UP000594220">
    <property type="component" value="Unplaced"/>
</dbReference>
<reference evidence="1" key="1">
    <citation type="submission" date="2025-08" db="UniProtKB">
        <authorList>
            <consortium name="Ensembl"/>
        </authorList>
    </citation>
    <scope>IDENTIFICATION</scope>
</reference>
<organism evidence="1 2">
    <name type="scientific">Crocodylus porosus</name>
    <name type="common">Saltwater crocodile</name>
    <name type="synonym">Estuarine crocodile</name>
    <dbReference type="NCBI Taxonomy" id="8502"/>
    <lineage>
        <taxon>Eukaryota</taxon>
        <taxon>Metazoa</taxon>
        <taxon>Chordata</taxon>
        <taxon>Craniata</taxon>
        <taxon>Vertebrata</taxon>
        <taxon>Euteleostomi</taxon>
        <taxon>Archelosauria</taxon>
        <taxon>Archosauria</taxon>
        <taxon>Crocodylia</taxon>
        <taxon>Longirostres</taxon>
        <taxon>Crocodylidae</taxon>
        <taxon>Crocodylus</taxon>
    </lineage>
</organism>
<reference evidence="1" key="2">
    <citation type="submission" date="2025-09" db="UniProtKB">
        <authorList>
            <consortium name="Ensembl"/>
        </authorList>
    </citation>
    <scope>IDENTIFICATION</scope>
</reference>
<name>A0A7M4FUJ2_CROPO</name>
<keyword evidence="2" id="KW-1185">Reference proteome</keyword>
<proteinExistence type="predicted"/>